<gene>
    <name evidence="2" type="ORF">DM01DRAFT_1381857</name>
</gene>
<protein>
    <submittedName>
        <fullName evidence="2">Uncharacterized protein</fullName>
    </submittedName>
</protein>
<proteinExistence type="predicted"/>
<name>A0A1X2GP34_9FUNG</name>
<dbReference type="Proteomes" id="UP000242146">
    <property type="component" value="Unassembled WGS sequence"/>
</dbReference>
<evidence type="ECO:0000313" key="3">
    <source>
        <dbReference type="Proteomes" id="UP000242146"/>
    </source>
</evidence>
<dbReference type="OrthoDB" id="2353340at2759"/>
<comment type="caution">
    <text evidence="2">The sequence shown here is derived from an EMBL/GenBank/DDBJ whole genome shotgun (WGS) entry which is preliminary data.</text>
</comment>
<sequence length="205" mass="21545">MKLALVSALLATAIASASAADNTGGIYIYVNSIPHPRSSFVKKGSANEIVTDGAACKGNQTLPVKGQKGALTGVFTPIDNQWGFNSGHQNEIRMGYIKVQGTNNCLSLTNGNPMTAEACPSYTEQIKEGNKFAWFHDIRNSAYWAYAGDAAGDENNGIGFDATNLQTKGKTLSGVNMHDNPLDNVFLGLGYIALGHTGKGPTGCA</sequence>
<keyword evidence="1" id="KW-0732">Signal</keyword>
<evidence type="ECO:0000313" key="2">
    <source>
        <dbReference type="EMBL" id="ORX58243.1"/>
    </source>
</evidence>
<feature type="chain" id="PRO_5013049712" evidence="1">
    <location>
        <begin position="20"/>
        <end position="205"/>
    </location>
</feature>
<accession>A0A1X2GP34</accession>
<evidence type="ECO:0000256" key="1">
    <source>
        <dbReference type="SAM" id="SignalP"/>
    </source>
</evidence>
<reference evidence="2 3" key="1">
    <citation type="submission" date="2016-07" db="EMBL/GenBank/DDBJ databases">
        <title>Pervasive Adenine N6-methylation of Active Genes in Fungi.</title>
        <authorList>
            <consortium name="DOE Joint Genome Institute"/>
            <person name="Mondo S.J."/>
            <person name="Dannebaum R.O."/>
            <person name="Kuo R.C."/>
            <person name="Labutti K."/>
            <person name="Haridas S."/>
            <person name="Kuo A."/>
            <person name="Salamov A."/>
            <person name="Ahrendt S.R."/>
            <person name="Lipzen A."/>
            <person name="Sullivan W."/>
            <person name="Andreopoulos W.B."/>
            <person name="Clum A."/>
            <person name="Lindquist E."/>
            <person name="Daum C."/>
            <person name="Ramamoorthy G.K."/>
            <person name="Gryganskyi A."/>
            <person name="Culley D."/>
            <person name="Magnuson J.K."/>
            <person name="James T.Y."/>
            <person name="O'Malley M.A."/>
            <person name="Stajich J.E."/>
            <person name="Spatafora J.W."/>
            <person name="Visel A."/>
            <person name="Grigoriev I.V."/>
        </authorList>
    </citation>
    <scope>NUCLEOTIDE SEQUENCE [LARGE SCALE GENOMIC DNA]</scope>
    <source>
        <strain evidence="2 3">NRRL 3301</strain>
    </source>
</reference>
<organism evidence="2 3">
    <name type="scientific">Hesseltinella vesiculosa</name>
    <dbReference type="NCBI Taxonomy" id="101127"/>
    <lineage>
        <taxon>Eukaryota</taxon>
        <taxon>Fungi</taxon>
        <taxon>Fungi incertae sedis</taxon>
        <taxon>Mucoromycota</taxon>
        <taxon>Mucoromycotina</taxon>
        <taxon>Mucoromycetes</taxon>
        <taxon>Mucorales</taxon>
        <taxon>Cunninghamellaceae</taxon>
        <taxon>Hesseltinella</taxon>
    </lineage>
</organism>
<dbReference type="EMBL" id="MCGT01000007">
    <property type="protein sequence ID" value="ORX58243.1"/>
    <property type="molecule type" value="Genomic_DNA"/>
</dbReference>
<feature type="signal peptide" evidence="1">
    <location>
        <begin position="1"/>
        <end position="19"/>
    </location>
</feature>
<keyword evidence="3" id="KW-1185">Reference proteome</keyword>
<dbReference type="AlphaFoldDB" id="A0A1X2GP34"/>